<feature type="region of interest" description="Disordered" evidence="1">
    <location>
        <begin position="1"/>
        <end position="21"/>
    </location>
</feature>
<name>A0AAE3ZQE1_9ACTN</name>
<reference evidence="2 3" key="1">
    <citation type="submission" date="2023-07" db="EMBL/GenBank/DDBJ databases">
        <title>Sequencing the genomes of 1000 actinobacteria strains.</title>
        <authorList>
            <person name="Klenk H.-P."/>
        </authorList>
    </citation>
    <scope>NUCLEOTIDE SEQUENCE [LARGE SCALE GENOMIC DNA]</scope>
    <source>
        <strain evidence="2 3">DSM 44711</strain>
    </source>
</reference>
<evidence type="ECO:0000256" key="1">
    <source>
        <dbReference type="SAM" id="MobiDB-lite"/>
    </source>
</evidence>
<gene>
    <name evidence="2" type="ORF">J2S44_004403</name>
</gene>
<keyword evidence="3" id="KW-1185">Reference proteome</keyword>
<dbReference type="AlphaFoldDB" id="A0AAE3ZQE1"/>
<comment type="caution">
    <text evidence="2">The sequence shown here is derived from an EMBL/GenBank/DDBJ whole genome shotgun (WGS) entry which is preliminary data.</text>
</comment>
<dbReference type="RefSeq" id="WP_310417126.1">
    <property type="nucleotide sequence ID" value="NZ_JAVDYC010000001.1"/>
</dbReference>
<sequence>MAPGTPADDLHSPASISPIGRKGFRVHTTETPSVEIVSRIFTAEEAAAILRVRKSWLERQAGMRRIPFTLLGGSYRFTASHLQAIIRIFESGPAQEAAPAEVTPIIQRRRTRQSEPALHEPLRARPRKTSAQQNAA</sequence>
<proteinExistence type="predicted"/>
<accession>A0AAE3ZQE1</accession>
<protein>
    <submittedName>
        <fullName evidence="2">Excisionase family DNA binding protein</fullName>
    </submittedName>
</protein>
<dbReference type="EMBL" id="JAVDYC010000001">
    <property type="protein sequence ID" value="MDR7324153.1"/>
    <property type="molecule type" value="Genomic_DNA"/>
</dbReference>
<evidence type="ECO:0000313" key="3">
    <source>
        <dbReference type="Proteomes" id="UP001183629"/>
    </source>
</evidence>
<feature type="region of interest" description="Disordered" evidence="1">
    <location>
        <begin position="94"/>
        <end position="136"/>
    </location>
</feature>
<evidence type="ECO:0000313" key="2">
    <source>
        <dbReference type="EMBL" id="MDR7324153.1"/>
    </source>
</evidence>
<organism evidence="2 3">
    <name type="scientific">Catenuloplanes niger</name>
    <dbReference type="NCBI Taxonomy" id="587534"/>
    <lineage>
        <taxon>Bacteria</taxon>
        <taxon>Bacillati</taxon>
        <taxon>Actinomycetota</taxon>
        <taxon>Actinomycetes</taxon>
        <taxon>Micromonosporales</taxon>
        <taxon>Micromonosporaceae</taxon>
        <taxon>Catenuloplanes</taxon>
    </lineage>
</organism>
<dbReference type="Proteomes" id="UP001183629">
    <property type="component" value="Unassembled WGS sequence"/>
</dbReference>